<protein>
    <submittedName>
        <fullName evidence="1">Uncharacterized protein</fullName>
    </submittedName>
</protein>
<dbReference type="EMBL" id="GEVL01021496">
    <property type="protein sequence ID" value="JAU55845.1"/>
    <property type="molecule type" value="Transcribed_RNA"/>
</dbReference>
<dbReference type="AlphaFoldDB" id="A0A1J3GL36"/>
<gene>
    <name evidence="1" type="ORF">LE_TR15800_c3_g1_i1_g.50395</name>
</gene>
<accession>A0A1J3GL36</accession>
<organism evidence="1">
    <name type="scientific">Noccaea caerulescens</name>
    <name type="common">Alpine penny-cress</name>
    <name type="synonym">Thlaspi caerulescens</name>
    <dbReference type="NCBI Taxonomy" id="107243"/>
    <lineage>
        <taxon>Eukaryota</taxon>
        <taxon>Viridiplantae</taxon>
        <taxon>Streptophyta</taxon>
        <taxon>Embryophyta</taxon>
        <taxon>Tracheophyta</taxon>
        <taxon>Spermatophyta</taxon>
        <taxon>Magnoliopsida</taxon>
        <taxon>eudicotyledons</taxon>
        <taxon>Gunneridae</taxon>
        <taxon>Pentapetalae</taxon>
        <taxon>rosids</taxon>
        <taxon>malvids</taxon>
        <taxon>Brassicales</taxon>
        <taxon>Brassicaceae</taxon>
        <taxon>Coluteocarpeae</taxon>
        <taxon>Noccaea</taxon>
    </lineage>
</organism>
<evidence type="ECO:0000313" key="1">
    <source>
        <dbReference type="EMBL" id="JAU55845.1"/>
    </source>
</evidence>
<proteinExistence type="predicted"/>
<sequence length="110" mass="12454">MEGETFAVFSGEFLHALERDGGGIIEIIDNYGGVTAGKQLKHRVTTDVSSTAGYQNVLGHHHLRELSEGFMEEKQDLFVCKRFKRNVYCLFVNCGSSEKGFWSFIDTEER</sequence>
<reference evidence="1" key="1">
    <citation type="submission" date="2016-07" db="EMBL/GenBank/DDBJ databases">
        <title>De novo transcriptome assembly of four accessions of the metal hyperaccumulator plant Noccaea caerulescens.</title>
        <authorList>
            <person name="Blande D."/>
            <person name="Halimaa P."/>
            <person name="Tervahauta A.I."/>
            <person name="Aarts M.G."/>
            <person name="Karenlampi S.O."/>
        </authorList>
    </citation>
    <scope>NUCLEOTIDE SEQUENCE</scope>
</reference>
<name>A0A1J3GL36_NOCCA</name>